<evidence type="ECO:0000256" key="4">
    <source>
        <dbReference type="RuleBase" id="RU364078"/>
    </source>
</evidence>
<keyword evidence="1 3" id="KW-0210">Decarboxylase</keyword>
<dbReference type="RefSeq" id="WP_164824083.1">
    <property type="nucleotide sequence ID" value="NZ_CP049228.1"/>
</dbReference>
<evidence type="ECO:0000259" key="6">
    <source>
        <dbReference type="Pfam" id="PF04127"/>
    </source>
</evidence>
<feature type="region of interest" description="Phosphopantothenoylcysteine decarboxylase" evidence="3">
    <location>
        <begin position="1"/>
        <end position="186"/>
    </location>
</feature>
<comment type="similarity">
    <text evidence="3 4">In the C-terminal section; belongs to the PPC synthetase family.</text>
</comment>
<dbReference type="Proteomes" id="UP000501676">
    <property type="component" value="Chromosome"/>
</dbReference>
<comment type="cofactor">
    <cofactor evidence="3">
        <name>Mg(2+)</name>
        <dbReference type="ChEBI" id="CHEBI:18420"/>
    </cofactor>
</comment>
<comment type="function">
    <text evidence="3">Catalyzes two sequential steps in the biosynthesis of coenzyme A. In the first step cysteine is conjugated to 4'-phosphopantothenate to form 4-phosphopantothenoylcysteine. In the second step the latter compound is decarboxylated to form 4'-phosphopantotheine.</text>
</comment>
<protein>
    <recommendedName>
        <fullName evidence="3">Coenzyme A biosynthesis bifunctional protein CoaBC</fullName>
    </recommendedName>
    <alternativeName>
        <fullName evidence="3">DNA/pantothenate metabolism flavoprotein</fullName>
    </alternativeName>
    <alternativeName>
        <fullName evidence="3">Phosphopantothenoylcysteine synthetase/decarboxylase</fullName>
        <shortName evidence="3">PPCS-PPCDC</shortName>
    </alternativeName>
    <domain>
        <recommendedName>
            <fullName evidence="3">Phosphopantothenoylcysteine decarboxylase</fullName>
            <shortName evidence="3">PPC decarboxylase</shortName>
            <shortName evidence="3">PPC-DC</shortName>
            <ecNumber evidence="3">4.1.1.36</ecNumber>
        </recommendedName>
        <alternativeName>
            <fullName evidence="3">CoaC</fullName>
        </alternativeName>
    </domain>
    <domain>
        <recommendedName>
            <fullName evidence="3">Phosphopantothenate--cysteine ligase</fullName>
            <ecNumber evidence="3">6.3.2.5</ecNumber>
        </recommendedName>
        <alternativeName>
            <fullName evidence="3">CoaB</fullName>
        </alternativeName>
        <alternativeName>
            <fullName evidence="3">Phosphopantothenoylcysteine synthetase</fullName>
            <shortName evidence="3">PPC synthetase</shortName>
            <shortName evidence="3">PPC-S</shortName>
        </alternativeName>
    </domain>
</protein>
<dbReference type="HAMAP" id="MF_02225">
    <property type="entry name" value="CoaBC"/>
    <property type="match status" value="1"/>
</dbReference>
<feature type="domain" description="Flavoprotein" evidence="5">
    <location>
        <begin position="3"/>
        <end position="173"/>
    </location>
</feature>
<gene>
    <name evidence="3 7" type="primary">coaBC</name>
    <name evidence="7" type="ORF">G6Z83_05760</name>
</gene>
<sequence length="398" mass="43516">MSKIAIYISGGIAAYKSILVLRELQKQGHEVRVGMTANAQKFVGVQTFAALTHTTVLTDLWDNDHQTEIGHLELAQWCDLALVVPATANIIAKLANGIADDAVTTALIATDKPIIVVPAMNNKMWHNAALQRNIKQLIDDGMQVMTPETGYLAEGYQAQGRLPEPDKIVQFVNANLHCDSSLVGKKVVITAGATLEKIDPVRYISNFSSGKMGWAMVQAFLQRGADVTLIYGKVSVNIVPFVRLTTIHVASAQEMLTVAEHEFSDADILVMTAAVADFRPKNYCPQKIKKNAGNDSYQLELVKNPDILYTLAQSKNEKQLVVGFAAETNNLLANAHTKLSNKGADMIIANDVSQDVFGSDLNEVTIITKDDPDVKLPRMNKQEIAESIVNHIIKLNSK</sequence>
<dbReference type="SUPFAM" id="SSF52507">
    <property type="entry name" value="Homo-oligomeric flavin-containing Cys decarboxylases, HFCD"/>
    <property type="match status" value="1"/>
</dbReference>
<comment type="pathway">
    <text evidence="3 4">Cofactor biosynthesis; coenzyme A biosynthesis; CoA from (R)-pantothenate: step 3/5.</text>
</comment>
<accession>A0A6G7BA68</accession>
<dbReference type="EMBL" id="CP049228">
    <property type="protein sequence ID" value="QIH24176.1"/>
    <property type="molecule type" value="Genomic_DNA"/>
</dbReference>
<keyword evidence="3" id="KW-0511">Multifunctional enzyme</keyword>
<evidence type="ECO:0000256" key="1">
    <source>
        <dbReference type="ARBA" id="ARBA00022793"/>
    </source>
</evidence>
<comment type="function">
    <text evidence="4">Catalyzes two steps in the biosynthesis of coenzyme A. In the first step cysteine is conjugated to 4'-phosphopantothenate to form 4-phosphopantothenoylcysteine, in the latter compound is decarboxylated to form 4'-phosphopantotheine.</text>
</comment>
<keyword evidence="3 4" id="KW-0436">Ligase</keyword>
<dbReference type="NCBIfam" id="TIGR00521">
    <property type="entry name" value="coaBC_dfp"/>
    <property type="match status" value="1"/>
</dbReference>
<dbReference type="InterPro" id="IPR005252">
    <property type="entry name" value="CoaBC"/>
</dbReference>
<feature type="binding site" evidence="3">
    <location>
        <begin position="305"/>
        <end position="308"/>
    </location>
    <ligand>
        <name>CTP</name>
        <dbReference type="ChEBI" id="CHEBI:37563"/>
    </ligand>
</feature>
<dbReference type="PANTHER" id="PTHR14359">
    <property type="entry name" value="HOMO-OLIGOMERIC FLAVIN CONTAINING CYS DECARBOXYLASE FAMILY"/>
    <property type="match status" value="1"/>
</dbReference>
<comment type="pathway">
    <text evidence="3 4">Cofactor biosynthesis; coenzyme A biosynthesis; CoA from (R)-pantothenate: step 2/5.</text>
</comment>
<proteinExistence type="inferred from homology"/>
<evidence type="ECO:0000259" key="5">
    <source>
        <dbReference type="Pfam" id="PF02441"/>
    </source>
</evidence>
<dbReference type="InterPro" id="IPR035929">
    <property type="entry name" value="CoaB-like_sf"/>
</dbReference>
<feature type="binding site" evidence="3">
    <location>
        <position position="342"/>
    </location>
    <ligand>
        <name>CTP</name>
        <dbReference type="ChEBI" id="CHEBI:37563"/>
    </ligand>
</feature>
<feature type="binding site" evidence="3">
    <location>
        <position position="338"/>
    </location>
    <ligand>
        <name>CTP</name>
        <dbReference type="ChEBI" id="CHEBI:37563"/>
    </ligand>
</feature>
<evidence type="ECO:0000313" key="8">
    <source>
        <dbReference type="Proteomes" id="UP000501676"/>
    </source>
</evidence>
<dbReference type="EC" id="4.1.1.36" evidence="3"/>
<comment type="cofactor">
    <cofactor evidence="3">
        <name>FMN</name>
        <dbReference type="ChEBI" id="CHEBI:58210"/>
    </cofactor>
    <text evidence="3">Binds 1 FMN per subunit.</text>
</comment>
<feature type="region of interest" description="Phosphopantothenate--cysteine ligase" evidence="3">
    <location>
        <begin position="187"/>
        <end position="398"/>
    </location>
</feature>
<dbReference type="GO" id="GO:0046872">
    <property type="term" value="F:metal ion binding"/>
    <property type="evidence" value="ECO:0007669"/>
    <property type="project" value="UniProtKB-KW"/>
</dbReference>
<dbReference type="InterPro" id="IPR003382">
    <property type="entry name" value="Flavoprotein"/>
</dbReference>
<dbReference type="GO" id="GO:0004633">
    <property type="term" value="F:phosphopantothenoylcysteine decarboxylase activity"/>
    <property type="evidence" value="ECO:0007669"/>
    <property type="project" value="UniProtKB-UniRule"/>
</dbReference>
<dbReference type="SUPFAM" id="SSF102645">
    <property type="entry name" value="CoaB-like"/>
    <property type="match status" value="1"/>
</dbReference>
<dbReference type="GO" id="GO:0004632">
    <property type="term" value="F:phosphopantothenate--cysteine ligase activity"/>
    <property type="evidence" value="ECO:0007669"/>
    <property type="project" value="UniProtKB-UniRule"/>
</dbReference>
<dbReference type="UniPathway" id="UPA00241">
    <property type="reaction ID" value="UER00353"/>
</dbReference>
<feature type="binding site" evidence="3">
    <location>
        <position position="287"/>
    </location>
    <ligand>
        <name>CTP</name>
        <dbReference type="ChEBI" id="CHEBI:37563"/>
    </ligand>
</feature>
<feature type="binding site" evidence="3">
    <location>
        <position position="277"/>
    </location>
    <ligand>
        <name>CTP</name>
        <dbReference type="ChEBI" id="CHEBI:37563"/>
    </ligand>
</feature>
<dbReference type="GO" id="GO:0015941">
    <property type="term" value="P:pantothenate catabolic process"/>
    <property type="evidence" value="ECO:0007669"/>
    <property type="project" value="InterPro"/>
</dbReference>
<comment type="catalytic activity">
    <reaction evidence="3 4">
        <text>(R)-4'-phosphopantothenate + L-cysteine + CTP = N-[(R)-4-phosphopantothenoyl]-L-cysteine + CMP + diphosphate + H(+)</text>
        <dbReference type="Rhea" id="RHEA:19397"/>
        <dbReference type="ChEBI" id="CHEBI:10986"/>
        <dbReference type="ChEBI" id="CHEBI:15378"/>
        <dbReference type="ChEBI" id="CHEBI:33019"/>
        <dbReference type="ChEBI" id="CHEBI:35235"/>
        <dbReference type="ChEBI" id="CHEBI:37563"/>
        <dbReference type="ChEBI" id="CHEBI:59458"/>
        <dbReference type="ChEBI" id="CHEBI:60377"/>
        <dbReference type="EC" id="6.3.2.5"/>
    </reaction>
</comment>
<dbReference type="GO" id="GO:0015937">
    <property type="term" value="P:coenzyme A biosynthetic process"/>
    <property type="evidence" value="ECO:0007669"/>
    <property type="project" value="UniProtKB-UniRule"/>
</dbReference>
<dbReference type="EC" id="6.3.2.5" evidence="3"/>
<comment type="caution">
    <text evidence="3">Lacks conserved residue(s) required for the propagation of feature annotation.</text>
</comment>
<feature type="binding site" evidence="3">
    <location>
        <position position="324"/>
    </location>
    <ligand>
        <name>CTP</name>
        <dbReference type="ChEBI" id="CHEBI:37563"/>
    </ligand>
</feature>
<reference evidence="7 8" key="1">
    <citation type="submission" date="2020-02" db="EMBL/GenBank/DDBJ databases">
        <title>Complete genome sequences of six Lactobacillus iners strains isolated from the human vagina.</title>
        <authorList>
            <person name="France M.T."/>
            <person name="Rutt L."/>
            <person name="Narina S."/>
            <person name="Arbaugh S."/>
            <person name="Humphrys M.S."/>
            <person name="Ma B."/>
            <person name="Hayward M.R."/>
            <person name="Relman D."/>
            <person name="Kwon D.S."/>
            <person name="Ravel J."/>
        </authorList>
    </citation>
    <scope>NUCLEOTIDE SEQUENCE [LARGE SCALE GENOMIC DNA]</scope>
    <source>
        <strain evidence="7 8">C0210C1</strain>
    </source>
</reference>
<comment type="similarity">
    <text evidence="3 4">In the N-terminal section; belongs to the HFCD (homo-oligomeric flavin containing Cys decarboxylase) superfamily.</text>
</comment>
<evidence type="ECO:0000313" key="7">
    <source>
        <dbReference type="EMBL" id="QIH24176.1"/>
    </source>
</evidence>
<dbReference type="Pfam" id="PF02441">
    <property type="entry name" value="Flavoprotein"/>
    <property type="match status" value="1"/>
</dbReference>
<keyword evidence="3 4" id="KW-0288">FMN</keyword>
<keyword evidence="3" id="KW-0479">Metal-binding</keyword>
<dbReference type="GO" id="GO:0071513">
    <property type="term" value="C:phosphopantothenoylcysteine decarboxylase complex"/>
    <property type="evidence" value="ECO:0007669"/>
    <property type="project" value="TreeGrafter"/>
</dbReference>
<dbReference type="Pfam" id="PF04127">
    <property type="entry name" value="DFP"/>
    <property type="match status" value="1"/>
</dbReference>
<feature type="domain" description="DNA/pantothenate metabolism flavoprotein C-terminal" evidence="6">
    <location>
        <begin position="182"/>
        <end position="394"/>
    </location>
</feature>
<dbReference type="GO" id="GO:0010181">
    <property type="term" value="F:FMN binding"/>
    <property type="evidence" value="ECO:0007669"/>
    <property type="project" value="UniProtKB-UniRule"/>
</dbReference>
<organism evidence="7 8">
    <name type="scientific">Lactobacillus iners</name>
    <dbReference type="NCBI Taxonomy" id="147802"/>
    <lineage>
        <taxon>Bacteria</taxon>
        <taxon>Bacillati</taxon>
        <taxon>Bacillota</taxon>
        <taxon>Bacilli</taxon>
        <taxon>Lactobacillales</taxon>
        <taxon>Lactobacillaceae</taxon>
        <taxon>Lactobacillus</taxon>
    </lineage>
</organism>
<evidence type="ECO:0000256" key="3">
    <source>
        <dbReference type="HAMAP-Rule" id="MF_02225"/>
    </source>
</evidence>
<name>A0A6G7BA68_9LACO</name>
<keyword evidence="3" id="KW-0460">Magnesium</keyword>
<keyword evidence="2 3" id="KW-0456">Lyase</keyword>
<dbReference type="AlphaFoldDB" id="A0A6G7BA68"/>
<dbReference type="Gene3D" id="3.40.50.1950">
    <property type="entry name" value="Flavin prenyltransferase-like"/>
    <property type="match status" value="1"/>
</dbReference>
<dbReference type="PANTHER" id="PTHR14359:SF6">
    <property type="entry name" value="PHOSPHOPANTOTHENOYLCYSTEINE DECARBOXYLASE"/>
    <property type="match status" value="1"/>
</dbReference>
<dbReference type="Gene3D" id="3.40.50.10300">
    <property type="entry name" value="CoaB-like"/>
    <property type="match status" value="1"/>
</dbReference>
<keyword evidence="3 4" id="KW-0285">Flavoprotein</keyword>
<dbReference type="InterPro" id="IPR007085">
    <property type="entry name" value="DNA/pantothenate-metab_flavo_C"/>
</dbReference>
<comment type="catalytic activity">
    <reaction evidence="3 4">
        <text>N-[(R)-4-phosphopantothenoyl]-L-cysteine + H(+) = (R)-4'-phosphopantetheine + CO2</text>
        <dbReference type="Rhea" id="RHEA:16793"/>
        <dbReference type="ChEBI" id="CHEBI:15378"/>
        <dbReference type="ChEBI" id="CHEBI:16526"/>
        <dbReference type="ChEBI" id="CHEBI:59458"/>
        <dbReference type="ChEBI" id="CHEBI:61723"/>
        <dbReference type="EC" id="4.1.1.36"/>
    </reaction>
</comment>
<dbReference type="InterPro" id="IPR036551">
    <property type="entry name" value="Flavin_trans-like"/>
</dbReference>
<evidence type="ECO:0000256" key="2">
    <source>
        <dbReference type="ARBA" id="ARBA00023239"/>
    </source>
</evidence>